<evidence type="ECO:0000313" key="1">
    <source>
        <dbReference type="EMBL" id="SMP69089.1"/>
    </source>
</evidence>
<sequence>MPHQDKDDLRTPVAELKELLAPIRDARVDVIGRHGNAGWTFPSLIASDSSLFLSRLAGNNHFGDAQ</sequence>
<reference evidence="1 2" key="1">
    <citation type="submission" date="2017-05" db="EMBL/GenBank/DDBJ databases">
        <authorList>
            <person name="Varghese N."/>
            <person name="Submissions S."/>
        </authorList>
    </citation>
    <scope>NUCLEOTIDE SEQUENCE [LARGE SCALE GENOMIC DNA]</scope>
    <source>
        <strain evidence="1 2">DSM 25457</strain>
    </source>
</reference>
<comment type="caution">
    <text evidence="1">The sequence shown here is derived from an EMBL/GenBank/DDBJ whole genome shotgun (WGS) entry which is preliminary data.</text>
</comment>
<gene>
    <name evidence="1" type="ORF">SAMN06265222_111173</name>
</gene>
<proteinExistence type="predicted"/>
<dbReference type="Proteomes" id="UP001158067">
    <property type="component" value="Unassembled WGS sequence"/>
</dbReference>
<organism evidence="1 2">
    <name type="scientific">Neorhodopirellula lusitana</name>
    <dbReference type="NCBI Taxonomy" id="445327"/>
    <lineage>
        <taxon>Bacteria</taxon>
        <taxon>Pseudomonadati</taxon>
        <taxon>Planctomycetota</taxon>
        <taxon>Planctomycetia</taxon>
        <taxon>Pirellulales</taxon>
        <taxon>Pirellulaceae</taxon>
        <taxon>Neorhodopirellula</taxon>
    </lineage>
</organism>
<accession>A0ABY1QFC9</accession>
<name>A0ABY1QFC9_9BACT</name>
<protein>
    <submittedName>
        <fullName evidence="1">Uncharacterized protein</fullName>
    </submittedName>
</protein>
<dbReference type="EMBL" id="FXUG01000011">
    <property type="protein sequence ID" value="SMP69089.1"/>
    <property type="molecule type" value="Genomic_DNA"/>
</dbReference>
<keyword evidence="2" id="KW-1185">Reference proteome</keyword>
<evidence type="ECO:0000313" key="2">
    <source>
        <dbReference type="Proteomes" id="UP001158067"/>
    </source>
</evidence>